<evidence type="ECO:0000256" key="7">
    <source>
        <dbReference type="ARBA" id="ARBA00054210"/>
    </source>
</evidence>
<reference evidence="11" key="1">
    <citation type="submission" date="2021-04" db="EMBL/GenBank/DDBJ databases">
        <authorList>
            <consortium name="Molecular Ecology Group"/>
        </authorList>
    </citation>
    <scope>NUCLEOTIDE SEQUENCE</scope>
</reference>
<dbReference type="GO" id="GO:0032204">
    <property type="term" value="P:regulation of telomere maintenance"/>
    <property type="evidence" value="ECO:0007669"/>
    <property type="project" value="UniProtKB-ARBA"/>
</dbReference>
<evidence type="ECO:0000256" key="6">
    <source>
        <dbReference type="ARBA" id="ARBA00023242"/>
    </source>
</evidence>
<keyword evidence="5" id="KW-0234">DNA repair</keyword>
<dbReference type="GO" id="GO:0003697">
    <property type="term" value="F:single-stranded DNA binding"/>
    <property type="evidence" value="ECO:0007669"/>
    <property type="project" value="TreeGrafter"/>
</dbReference>
<gene>
    <name evidence="11" type="ORF">CUNI_LOCUS4408</name>
</gene>
<dbReference type="OrthoDB" id="10262814at2759"/>
<dbReference type="SUPFAM" id="SSF52980">
    <property type="entry name" value="Restriction endonuclease-like"/>
    <property type="match status" value="1"/>
</dbReference>
<dbReference type="InterPro" id="IPR004579">
    <property type="entry name" value="ERCC1/RAD10/SWI10"/>
</dbReference>
<comment type="function">
    <text evidence="7">Non-catalytic component of a structure-specific DNA repair endonuclease responsible for the 5'-incision during DNA repair. Responsible, in conjunction with SLX4, for the first step in the repair of interstrand cross-links (ICL). Participates in the processing of anaphase bridge-generating DNA structures, which consist in incompletely processed DNA lesions arising during S or G2 phase, and can result in cytokinesis failure. Also required for homology-directed repair (HDR) of DNA double-strand breaks, in conjunction with SLX4.</text>
</comment>
<dbReference type="GO" id="GO:0070522">
    <property type="term" value="C:ERCC4-ERCC1 complex"/>
    <property type="evidence" value="ECO:0007669"/>
    <property type="project" value="TreeGrafter"/>
</dbReference>
<dbReference type="FunFam" id="1.10.150.20:FF:000017">
    <property type="entry name" value="DNA excision repair protein ERCC-1"/>
    <property type="match status" value="1"/>
</dbReference>
<evidence type="ECO:0000256" key="5">
    <source>
        <dbReference type="ARBA" id="ARBA00023204"/>
    </source>
</evidence>
<keyword evidence="3" id="KW-0227">DNA damage</keyword>
<evidence type="ECO:0000259" key="10">
    <source>
        <dbReference type="Pfam" id="PF03834"/>
    </source>
</evidence>
<dbReference type="Pfam" id="PF14520">
    <property type="entry name" value="HHH_5"/>
    <property type="match status" value="1"/>
</dbReference>
<dbReference type="Gene3D" id="1.10.150.20">
    <property type="entry name" value="5' to 3' exonuclease, C-terminal subdomain"/>
    <property type="match status" value="1"/>
</dbReference>
<feature type="region of interest" description="Disordered" evidence="9">
    <location>
        <begin position="20"/>
        <end position="42"/>
    </location>
</feature>
<dbReference type="Pfam" id="PF03834">
    <property type="entry name" value="Rad10"/>
    <property type="match status" value="1"/>
</dbReference>
<evidence type="ECO:0000256" key="4">
    <source>
        <dbReference type="ARBA" id="ARBA00023125"/>
    </source>
</evidence>
<dbReference type="AlphaFoldDB" id="A0A8S3YUI6"/>
<evidence type="ECO:0000313" key="12">
    <source>
        <dbReference type="Proteomes" id="UP000678393"/>
    </source>
</evidence>
<dbReference type="GO" id="GO:0000110">
    <property type="term" value="C:nucleotide-excision repair factor 1 complex"/>
    <property type="evidence" value="ECO:0007669"/>
    <property type="project" value="TreeGrafter"/>
</dbReference>
<evidence type="ECO:0000256" key="1">
    <source>
        <dbReference type="ARBA" id="ARBA00004123"/>
    </source>
</evidence>
<comment type="similarity">
    <text evidence="2">Belongs to the ERCC1/RAD10/SWI10 family.</text>
</comment>
<dbReference type="InterPro" id="IPR011335">
    <property type="entry name" value="Restrct_endonuc-II-like"/>
</dbReference>
<dbReference type="GO" id="GO:0003684">
    <property type="term" value="F:damaged DNA binding"/>
    <property type="evidence" value="ECO:0007669"/>
    <property type="project" value="InterPro"/>
</dbReference>
<evidence type="ECO:0000256" key="2">
    <source>
        <dbReference type="ARBA" id="ARBA00008283"/>
    </source>
</evidence>
<comment type="caution">
    <text evidence="11">The sequence shown here is derived from an EMBL/GenBank/DDBJ whole genome shotgun (WGS) entry which is preliminary data.</text>
</comment>
<evidence type="ECO:0000256" key="3">
    <source>
        <dbReference type="ARBA" id="ARBA00022763"/>
    </source>
</evidence>
<dbReference type="FunFam" id="3.40.50.10130:FF:000001">
    <property type="entry name" value="DNA excision repair protein ERCC-1"/>
    <property type="match status" value="1"/>
</dbReference>
<dbReference type="PANTHER" id="PTHR12749">
    <property type="entry name" value="EXCISION REPAIR CROSS-COMPLEMENTING 1 ERCC1"/>
    <property type="match status" value="1"/>
</dbReference>
<dbReference type="SUPFAM" id="SSF47781">
    <property type="entry name" value="RuvA domain 2-like"/>
    <property type="match status" value="1"/>
</dbReference>
<evidence type="ECO:0000313" key="11">
    <source>
        <dbReference type="EMBL" id="CAG5118850.1"/>
    </source>
</evidence>
<keyword evidence="12" id="KW-1185">Reference proteome</keyword>
<dbReference type="InterPro" id="IPR047260">
    <property type="entry name" value="ERCC1-like_central_dom"/>
</dbReference>
<feature type="domain" description="ERCC1-like central" evidence="10">
    <location>
        <begin position="143"/>
        <end position="255"/>
    </location>
</feature>
<dbReference type="GO" id="GO:0006289">
    <property type="term" value="P:nucleotide-excision repair"/>
    <property type="evidence" value="ECO:0007669"/>
    <property type="project" value="UniProtKB-ARBA"/>
</dbReference>
<dbReference type="Gene3D" id="3.40.50.10130">
    <property type="match status" value="1"/>
</dbReference>
<keyword evidence="4" id="KW-0238">DNA-binding</keyword>
<feature type="compositionally biased region" description="Basic and acidic residues" evidence="9">
    <location>
        <begin position="100"/>
        <end position="123"/>
    </location>
</feature>
<comment type="subcellular location">
    <subcellularLocation>
        <location evidence="1">Nucleus</location>
    </subcellularLocation>
</comment>
<dbReference type="GO" id="GO:0070914">
    <property type="term" value="P:UV-damage excision repair"/>
    <property type="evidence" value="ECO:0007669"/>
    <property type="project" value="TreeGrafter"/>
</dbReference>
<dbReference type="GO" id="GO:0006312">
    <property type="term" value="P:mitotic recombination"/>
    <property type="evidence" value="ECO:0007669"/>
    <property type="project" value="TreeGrafter"/>
</dbReference>
<name>A0A8S3YUI6_9EUPU</name>
<dbReference type="CDD" id="cd22325">
    <property type="entry name" value="ERCC1_C-like"/>
    <property type="match status" value="1"/>
</dbReference>
<dbReference type="InterPro" id="IPR010994">
    <property type="entry name" value="RuvA_2-like"/>
</dbReference>
<feature type="compositionally biased region" description="Polar residues" evidence="9">
    <location>
        <begin position="87"/>
        <end position="96"/>
    </location>
</feature>
<organism evidence="11 12">
    <name type="scientific">Candidula unifasciata</name>
    <dbReference type="NCBI Taxonomy" id="100452"/>
    <lineage>
        <taxon>Eukaryota</taxon>
        <taxon>Metazoa</taxon>
        <taxon>Spiralia</taxon>
        <taxon>Lophotrochozoa</taxon>
        <taxon>Mollusca</taxon>
        <taxon>Gastropoda</taxon>
        <taxon>Heterobranchia</taxon>
        <taxon>Euthyneura</taxon>
        <taxon>Panpulmonata</taxon>
        <taxon>Eupulmonata</taxon>
        <taxon>Stylommatophora</taxon>
        <taxon>Helicina</taxon>
        <taxon>Helicoidea</taxon>
        <taxon>Geomitridae</taxon>
        <taxon>Candidula</taxon>
    </lineage>
</organism>
<accession>A0A8S3YUI6</accession>
<dbReference type="NCBIfam" id="TIGR00597">
    <property type="entry name" value="rad10"/>
    <property type="match status" value="1"/>
</dbReference>
<protein>
    <recommendedName>
        <fullName evidence="8">DNA excision repair protein ERCC-1</fullName>
    </recommendedName>
</protein>
<feature type="region of interest" description="Disordered" evidence="9">
    <location>
        <begin position="85"/>
        <end position="123"/>
    </location>
</feature>
<dbReference type="PANTHER" id="PTHR12749:SF0">
    <property type="entry name" value="DNA EXCISION REPAIR PROTEIN ERCC-1"/>
    <property type="match status" value="1"/>
</dbReference>
<proteinExistence type="inferred from homology"/>
<dbReference type="EMBL" id="CAJHNH020000617">
    <property type="protein sequence ID" value="CAG5118850.1"/>
    <property type="molecule type" value="Genomic_DNA"/>
</dbReference>
<keyword evidence="6" id="KW-0539">Nucleus</keyword>
<dbReference type="GO" id="GO:0006302">
    <property type="term" value="P:double-strand break repair"/>
    <property type="evidence" value="ECO:0007669"/>
    <property type="project" value="UniProtKB-ARBA"/>
</dbReference>
<dbReference type="Proteomes" id="UP000678393">
    <property type="component" value="Unassembled WGS sequence"/>
</dbReference>
<evidence type="ECO:0000256" key="8">
    <source>
        <dbReference type="ARBA" id="ARBA00071993"/>
    </source>
</evidence>
<evidence type="ECO:0000256" key="9">
    <source>
        <dbReference type="SAM" id="MobiDB-lite"/>
    </source>
</evidence>
<sequence length="349" mass="38971">MEAPKRFKIPTLDEMETVVSEKTPESLFKRRKELTSDNPSPVKTLAAATNNSVSNVSFTTTVKTRDSTQLSNVSQTATRPLLPLAASTPQEASSSKIFPHQKDSHVSVKDKATKEVQPENTHDVDTATEGSVTVSRPGSSKSLIVNPRQRGNPILKSIRNVPWEYGHIVPDYVMGPANCALFLSLRYHQLHPNYLHERLKLLGRSYDLRIMLVLVDVKESHHILKDLAKICLLADCTLVLAFSPEEAARYLETYKIFENKPPEAIMEKTEENFMAKFTDCLTRVKSVNRTDCATLLSHFGSLTGIIEASSEDLSLCPGFGPQKAKRLHSIFHEPFIRSRTADKPNKCGK</sequence>